<evidence type="ECO:0000256" key="2">
    <source>
        <dbReference type="SAM" id="MobiDB-lite"/>
    </source>
</evidence>
<dbReference type="InterPro" id="IPR014048">
    <property type="entry name" value="MethylDNA_cys_MeTrfase_DNA-bd"/>
</dbReference>
<dbReference type="Gene3D" id="1.10.10.10">
    <property type="entry name" value="Winged helix-like DNA-binding domain superfamily/Winged helix DNA-binding domain"/>
    <property type="match status" value="1"/>
</dbReference>
<evidence type="ECO:0000259" key="3">
    <source>
        <dbReference type="Pfam" id="PF01035"/>
    </source>
</evidence>
<dbReference type="SUPFAM" id="SSF46767">
    <property type="entry name" value="Methylated DNA-protein cysteine methyltransferase, C-terminal domain"/>
    <property type="match status" value="1"/>
</dbReference>
<organism evidence="4 5">
    <name type="scientific">Solirubrobacter phytolaccae</name>
    <dbReference type="NCBI Taxonomy" id="1404360"/>
    <lineage>
        <taxon>Bacteria</taxon>
        <taxon>Bacillati</taxon>
        <taxon>Actinomycetota</taxon>
        <taxon>Thermoleophilia</taxon>
        <taxon>Solirubrobacterales</taxon>
        <taxon>Solirubrobacteraceae</taxon>
        <taxon>Solirubrobacter</taxon>
    </lineage>
</organism>
<evidence type="ECO:0000313" key="4">
    <source>
        <dbReference type="EMBL" id="MDA0182029.1"/>
    </source>
</evidence>
<dbReference type="Pfam" id="PF01035">
    <property type="entry name" value="DNA_binding_1"/>
    <property type="match status" value="1"/>
</dbReference>
<reference evidence="4" key="1">
    <citation type="submission" date="2022-10" db="EMBL/GenBank/DDBJ databases">
        <title>The WGS of Solirubrobacter phytolaccae KCTC 29190.</title>
        <authorList>
            <person name="Jiang Z."/>
        </authorList>
    </citation>
    <scope>NUCLEOTIDE SEQUENCE</scope>
    <source>
        <strain evidence="4">KCTC 29190</strain>
    </source>
</reference>
<feature type="domain" description="Methylated-DNA-[protein]-cysteine S-methyltransferase DNA binding" evidence="3">
    <location>
        <begin position="7"/>
        <end position="79"/>
    </location>
</feature>
<feature type="region of interest" description="Disordered" evidence="2">
    <location>
        <begin position="76"/>
        <end position="150"/>
    </location>
</feature>
<comment type="caution">
    <text evidence="4">The sequence shown here is derived from an EMBL/GenBank/DDBJ whole genome shotgun (WGS) entry which is preliminary data.</text>
</comment>
<dbReference type="InterPro" id="IPR036217">
    <property type="entry name" value="MethylDNA_cys_MeTrfase_DNAb"/>
</dbReference>
<feature type="compositionally biased region" description="Low complexity" evidence="2">
    <location>
        <begin position="141"/>
        <end position="150"/>
    </location>
</feature>
<evidence type="ECO:0000313" key="5">
    <source>
        <dbReference type="Proteomes" id="UP001147653"/>
    </source>
</evidence>
<feature type="compositionally biased region" description="Low complexity" evidence="2">
    <location>
        <begin position="118"/>
        <end position="131"/>
    </location>
</feature>
<dbReference type="AlphaFoldDB" id="A0A9X3S8C8"/>
<gene>
    <name evidence="4" type="ORF">OJ997_17120</name>
</gene>
<dbReference type="GO" id="GO:0006281">
    <property type="term" value="P:DNA repair"/>
    <property type="evidence" value="ECO:0007669"/>
    <property type="project" value="InterPro"/>
</dbReference>
<proteinExistence type="predicted"/>
<dbReference type="InterPro" id="IPR036388">
    <property type="entry name" value="WH-like_DNA-bd_sf"/>
</dbReference>
<evidence type="ECO:0000256" key="1">
    <source>
        <dbReference type="ARBA" id="ARBA00022763"/>
    </source>
</evidence>
<dbReference type="EMBL" id="JAPDDP010000029">
    <property type="protein sequence ID" value="MDA0182029.1"/>
    <property type="molecule type" value="Genomic_DNA"/>
</dbReference>
<dbReference type="Proteomes" id="UP001147653">
    <property type="component" value="Unassembled WGS sequence"/>
</dbReference>
<accession>A0A9X3S8C8</accession>
<sequence>MDLDRLRETVASIPPGHWISYGDLAASAGGHDRHARTLNQRFIREELEGAHRVLKSDGTIGGTALGDPAEVRRRLEAEGLEFDGGRATPSRRIRPPRWQPPEPDPAGGSADGSEPDGAEPGAAGAPVGPDATLDEPGVDEAAPVAVKAAA</sequence>
<dbReference type="GO" id="GO:0003824">
    <property type="term" value="F:catalytic activity"/>
    <property type="evidence" value="ECO:0007669"/>
    <property type="project" value="InterPro"/>
</dbReference>
<name>A0A9X3S8C8_9ACTN</name>
<keyword evidence="1" id="KW-0227">DNA damage</keyword>
<dbReference type="RefSeq" id="WP_270026387.1">
    <property type="nucleotide sequence ID" value="NZ_JAPDDP010000029.1"/>
</dbReference>
<keyword evidence="5" id="KW-1185">Reference proteome</keyword>
<protein>
    <submittedName>
        <fullName evidence="4">MGMT family protein</fullName>
    </submittedName>
</protein>